<evidence type="ECO:0000313" key="4">
    <source>
        <dbReference type="EMBL" id="CEG47500.1"/>
    </source>
</evidence>
<reference evidence="5" key="1">
    <citation type="submission" date="2014-09" db="EMBL/GenBank/DDBJ databases">
        <authorList>
            <person name="Sharma Rahul"/>
            <person name="Thines Marco"/>
        </authorList>
    </citation>
    <scope>NUCLEOTIDE SEQUENCE [LARGE SCALE GENOMIC DNA]</scope>
</reference>
<keyword evidence="2" id="KW-0812">Transmembrane</keyword>
<feature type="compositionally biased region" description="Polar residues" evidence="1">
    <location>
        <begin position="133"/>
        <end position="144"/>
    </location>
</feature>
<keyword evidence="2" id="KW-1133">Transmembrane helix</keyword>
<dbReference type="Gene3D" id="3.30.1520.10">
    <property type="entry name" value="Phox-like domain"/>
    <property type="match status" value="1"/>
</dbReference>
<evidence type="ECO:0000313" key="5">
    <source>
        <dbReference type="Proteomes" id="UP000054928"/>
    </source>
</evidence>
<dbReference type="Proteomes" id="UP000054928">
    <property type="component" value="Unassembled WGS sequence"/>
</dbReference>
<dbReference type="OrthoDB" id="430293at2759"/>
<dbReference type="InterPro" id="IPR036871">
    <property type="entry name" value="PX_dom_sf"/>
</dbReference>
<keyword evidence="5" id="KW-1185">Reference proteome</keyword>
<dbReference type="RefSeq" id="XP_024583869.1">
    <property type="nucleotide sequence ID" value="XM_024718474.1"/>
</dbReference>
<feature type="transmembrane region" description="Helical" evidence="2">
    <location>
        <begin position="541"/>
        <end position="558"/>
    </location>
</feature>
<evidence type="ECO:0000256" key="1">
    <source>
        <dbReference type="SAM" id="MobiDB-lite"/>
    </source>
</evidence>
<dbReference type="Pfam" id="PF00787">
    <property type="entry name" value="PX"/>
    <property type="match status" value="1"/>
</dbReference>
<feature type="region of interest" description="Disordered" evidence="1">
    <location>
        <begin position="112"/>
        <end position="150"/>
    </location>
</feature>
<evidence type="ECO:0000259" key="3">
    <source>
        <dbReference type="PROSITE" id="PS50195"/>
    </source>
</evidence>
<dbReference type="EMBL" id="CCYD01002589">
    <property type="protein sequence ID" value="CEG47500.1"/>
    <property type="molecule type" value="Genomic_DNA"/>
</dbReference>
<sequence>MKTLSAHVTGFYRSSFHAYTTEVMVDGHRWRLGLRYSKFHEFYSQLEAIASDFDVEFPPKGTLFFTPKPEERQEQLEVFLQKVLAYYAAKDYPTEIETLLCDLLKVPRHLKSPERDDDDISTSTESGLDEPINDTSSNSDNTGRVQKDVDEEKLVITEQVDDVMTLKFPNKDEKLSVAAPDLVQPANLVIQEPSEKTIADDGKEIEVRMSSVSEKAVTVEETIIGFQAEVAVEVPAVKEVAKKPEETIADNDAIPEDEAPAVTVEGVLNDAAIADFKAVIEAEVPALSETDVTVEETITDYEAETEVVVCVGKVEETISVYEAETDTEEPATAEEIGISEGAIADLEAETETEVFTATVETVISDSAIDDFEAETEAEVPTSLEEIGISESAITEIEAEIEADMPAALDEADILKKTAEDERDERVVAVDETKQANTECVAVRSCPKELANEIVVEKFVTVGDALDEQVKATGHNESEQQLPNEFAAMILQAPQDVGKPTASDITTIHDKVEHKKLATSFRIAAYLPKPITEFIRSRCMKATNLAILCIALLLPVVLTRR</sequence>
<dbReference type="GO" id="GO:0035091">
    <property type="term" value="F:phosphatidylinositol binding"/>
    <property type="evidence" value="ECO:0007669"/>
    <property type="project" value="InterPro"/>
</dbReference>
<accession>A0A0P1AZH9</accession>
<dbReference type="PROSITE" id="PS50195">
    <property type="entry name" value="PX"/>
    <property type="match status" value="1"/>
</dbReference>
<name>A0A0P1AZH9_PLAHL</name>
<dbReference type="SUPFAM" id="SSF64268">
    <property type="entry name" value="PX domain"/>
    <property type="match status" value="1"/>
</dbReference>
<evidence type="ECO:0000256" key="2">
    <source>
        <dbReference type="SAM" id="Phobius"/>
    </source>
</evidence>
<feature type="domain" description="PX" evidence="3">
    <location>
        <begin position="1"/>
        <end position="110"/>
    </location>
</feature>
<protein>
    <recommendedName>
        <fullName evidence="3">PX domain-containing protein</fullName>
    </recommendedName>
</protein>
<dbReference type="STRING" id="4781.A0A0P1AZH9"/>
<dbReference type="GeneID" id="36399425"/>
<keyword evidence="2" id="KW-0472">Membrane</keyword>
<dbReference type="OMA" id="WIAAYLP"/>
<dbReference type="InterPro" id="IPR001683">
    <property type="entry name" value="PX_dom"/>
</dbReference>
<organism evidence="4 5">
    <name type="scientific">Plasmopara halstedii</name>
    <name type="common">Downy mildew of sunflower</name>
    <dbReference type="NCBI Taxonomy" id="4781"/>
    <lineage>
        <taxon>Eukaryota</taxon>
        <taxon>Sar</taxon>
        <taxon>Stramenopiles</taxon>
        <taxon>Oomycota</taxon>
        <taxon>Peronosporomycetes</taxon>
        <taxon>Peronosporales</taxon>
        <taxon>Peronosporaceae</taxon>
        <taxon>Plasmopara</taxon>
    </lineage>
</organism>
<proteinExistence type="predicted"/>
<dbReference type="AlphaFoldDB" id="A0A0P1AZH9"/>